<dbReference type="Pfam" id="PF00583">
    <property type="entry name" value="Acetyltransf_1"/>
    <property type="match status" value="1"/>
</dbReference>
<evidence type="ECO:0000313" key="3">
    <source>
        <dbReference type="Proteomes" id="UP000231134"/>
    </source>
</evidence>
<proteinExistence type="predicted"/>
<gene>
    <name evidence="2" type="ORF">BGX16_1774</name>
</gene>
<name>A0A2M9A7T9_9BACT</name>
<dbReference type="EMBL" id="PGEX01000001">
    <property type="protein sequence ID" value="PJJ41779.1"/>
    <property type="molecule type" value="Genomic_DNA"/>
</dbReference>
<accession>A0A2M9A7T9</accession>
<dbReference type="Gene3D" id="3.40.630.30">
    <property type="match status" value="1"/>
</dbReference>
<dbReference type="InterPro" id="IPR016181">
    <property type="entry name" value="Acyl_CoA_acyltransferase"/>
</dbReference>
<dbReference type="PROSITE" id="PS51186">
    <property type="entry name" value="GNAT"/>
    <property type="match status" value="1"/>
</dbReference>
<dbReference type="CDD" id="cd04301">
    <property type="entry name" value="NAT_SF"/>
    <property type="match status" value="1"/>
</dbReference>
<protein>
    <submittedName>
        <fullName evidence="2">Putative N-acetyltransferase YhbS</fullName>
    </submittedName>
</protein>
<dbReference type="RefSeq" id="WP_100425709.1">
    <property type="nucleotide sequence ID" value="NZ_PGEX01000001.1"/>
</dbReference>
<keyword evidence="3" id="KW-1185">Reference proteome</keyword>
<comment type="caution">
    <text evidence="2">The sequence shown here is derived from an EMBL/GenBank/DDBJ whole genome shotgun (WGS) entry which is preliminary data.</text>
</comment>
<keyword evidence="2" id="KW-0808">Transferase</keyword>
<organism evidence="2 3">
    <name type="scientific">Hallerella succinigenes</name>
    <dbReference type="NCBI Taxonomy" id="1896222"/>
    <lineage>
        <taxon>Bacteria</taxon>
        <taxon>Pseudomonadati</taxon>
        <taxon>Fibrobacterota</taxon>
        <taxon>Fibrobacteria</taxon>
        <taxon>Fibrobacterales</taxon>
        <taxon>Fibrobacteraceae</taxon>
        <taxon>Hallerella</taxon>
    </lineage>
</organism>
<dbReference type="InterPro" id="IPR000182">
    <property type="entry name" value="GNAT_dom"/>
</dbReference>
<evidence type="ECO:0000313" key="2">
    <source>
        <dbReference type="EMBL" id="PJJ41779.1"/>
    </source>
</evidence>
<feature type="domain" description="N-acetyltransferase" evidence="1">
    <location>
        <begin position="4"/>
        <end position="161"/>
    </location>
</feature>
<evidence type="ECO:0000259" key="1">
    <source>
        <dbReference type="PROSITE" id="PS51186"/>
    </source>
</evidence>
<dbReference type="SUPFAM" id="SSF55729">
    <property type="entry name" value="Acyl-CoA N-acyltransferases (Nat)"/>
    <property type="match status" value="1"/>
</dbReference>
<dbReference type="OrthoDB" id="9809485at2"/>
<dbReference type="GO" id="GO:0016747">
    <property type="term" value="F:acyltransferase activity, transferring groups other than amino-acyl groups"/>
    <property type="evidence" value="ECO:0007669"/>
    <property type="project" value="InterPro"/>
</dbReference>
<sequence>MKNYTIRTEQPRDFKTVENLTREAFWNVYRLGCTEHYVLHCYRSEPDFVPELSLVLEVDGEIIGHVMYAWSHIDADDGRKIRMMTFGPISIRPDYKRKGYGKTLLDHSMRIAAEMGAGCLLICGNIAFYGKSGFVVASTRGIRYADDPESDAPYFLCKELQEGFLDGITGSYRDPEPYFVAMRNPEAFEKYDAEFPPKEKLVLPGQL</sequence>
<dbReference type="AlphaFoldDB" id="A0A2M9A7T9"/>
<dbReference type="Proteomes" id="UP000231134">
    <property type="component" value="Unassembled WGS sequence"/>
</dbReference>
<reference evidence="2 3" key="1">
    <citation type="submission" date="2017-11" db="EMBL/GenBank/DDBJ databases">
        <title>Animal gut microbial communities from fecal samples from Wisconsin, USA.</title>
        <authorList>
            <person name="Neumann A."/>
        </authorList>
    </citation>
    <scope>NUCLEOTIDE SEQUENCE [LARGE SCALE GENOMIC DNA]</scope>
    <source>
        <strain evidence="2 3">UWS3</strain>
    </source>
</reference>